<sequence>FWGEFPAILSAYNPGAGLPEETFRTYMVIAAVGTVIAAGYLLWLYQRTAFGEPPEEFAGHEIEDVNRFEWIAWTPFLVGIALFGIWPNLIFNVTDDVVSGITASVEAIVAGG</sequence>
<evidence type="ECO:0008006" key="3">
    <source>
        <dbReference type="Google" id="ProtNLM"/>
    </source>
</evidence>
<keyword evidence="1" id="KW-0812">Transmembrane</keyword>
<proteinExistence type="predicted"/>
<reference evidence="2" key="1">
    <citation type="submission" date="2018-05" db="EMBL/GenBank/DDBJ databases">
        <authorList>
            <person name="Lanie J.A."/>
            <person name="Ng W.-L."/>
            <person name="Kazmierczak K.M."/>
            <person name="Andrzejewski T.M."/>
            <person name="Davidsen T.M."/>
            <person name="Wayne K.J."/>
            <person name="Tettelin H."/>
            <person name="Glass J.I."/>
            <person name="Rusch D."/>
            <person name="Podicherti R."/>
            <person name="Tsui H.-C.T."/>
            <person name="Winkler M.E."/>
        </authorList>
    </citation>
    <scope>NUCLEOTIDE SEQUENCE</scope>
</reference>
<feature type="non-terminal residue" evidence="2">
    <location>
        <position position="1"/>
    </location>
</feature>
<dbReference type="PANTHER" id="PTHR43507:SF1">
    <property type="entry name" value="NADH-UBIQUINONE OXIDOREDUCTASE CHAIN 4"/>
    <property type="match status" value="1"/>
</dbReference>
<feature type="transmembrane region" description="Helical" evidence="1">
    <location>
        <begin position="70"/>
        <end position="89"/>
    </location>
</feature>
<gene>
    <name evidence="2" type="ORF">METZ01_LOCUS362505</name>
</gene>
<evidence type="ECO:0000313" key="2">
    <source>
        <dbReference type="EMBL" id="SVD09651.1"/>
    </source>
</evidence>
<dbReference type="EMBL" id="UINC01129334">
    <property type="protein sequence ID" value="SVD09651.1"/>
    <property type="molecule type" value="Genomic_DNA"/>
</dbReference>
<dbReference type="GO" id="GO:0042773">
    <property type="term" value="P:ATP synthesis coupled electron transport"/>
    <property type="evidence" value="ECO:0007669"/>
    <property type="project" value="InterPro"/>
</dbReference>
<keyword evidence="1" id="KW-0472">Membrane</keyword>
<dbReference type="GO" id="GO:0003954">
    <property type="term" value="F:NADH dehydrogenase activity"/>
    <property type="evidence" value="ECO:0007669"/>
    <property type="project" value="TreeGrafter"/>
</dbReference>
<accession>A0A382SL66</accession>
<feature type="transmembrane region" description="Helical" evidence="1">
    <location>
        <begin position="26"/>
        <end position="45"/>
    </location>
</feature>
<dbReference type="GO" id="GO:0008137">
    <property type="term" value="F:NADH dehydrogenase (ubiquinone) activity"/>
    <property type="evidence" value="ECO:0007669"/>
    <property type="project" value="InterPro"/>
</dbReference>
<name>A0A382SL66_9ZZZZ</name>
<dbReference type="InterPro" id="IPR003918">
    <property type="entry name" value="NADH_UbQ_OxRdtase"/>
</dbReference>
<protein>
    <recommendedName>
        <fullName evidence="3">NADH:quinone oxidoreductase/Mrp antiporter membrane subunit domain-containing protein</fullName>
    </recommendedName>
</protein>
<keyword evidence="1" id="KW-1133">Transmembrane helix</keyword>
<organism evidence="2">
    <name type="scientific">marine metagenome</name>
    <dbReference type="NCBI Taxonomy" id="408172"/>
    <lineage>
        <taxon>unclassified sequences</taxon>
        <taxon>metagenomes</taxon>
        <taxon>ecological metagenomes</taxon>
    </lineage>
</organism>
<evidence type="ECO:0000256" key="1">
    <source>
        <dbReference type="SAM" id="Phobius"/>
    </source>
</evidence>
<dbReference type="GO" id="GO:0015990">
    <property type="term" value="P:electron transport coupled proton transport"/>
    <property type="evidence" value="ECO:0007669"/>
    <property type="project" value="TreeGrafter"/>
</dbReference>
<dbReference type="AlphaFoldDB" id="A0A382SL66"/>
<dbReference type="PANTHER" id="PTHR43507">
    <property type="entry name" value="NADH-UBIQUINONE OXIDOREDUCTASE CHAIN 4"/>
    <property type="match status" value="1"/>
</dbReference>
<dbReference type="GO" id="GO:0048039">
    <property type="term" value="F:ubiquinone binding"/>
    <property type="evidence" value="ECO:0007669"/>
    <property type="project" value="TreeGrafter"/>
</dbReference>